<keyword evidence="2" id="KW-1185">Reference proteome</keyword>
<dbReference type="GO" id="GO:0000329">
    <property type="term" value="C:fungal-type vacuole membrane"/>
    <property type="evidence" value="ECO:0007669"/>
    <property type="project" value="InterPro"/>
</dbReference>
<organism evidence="1 2">
    <name type="scientific">Geranomyces variabilis</name>
    <dbReference type="NCBI Taxonomy" id="109894"/>
    <lineage>
        <taxon>Eukaryota</taxon>
        <taxon>Fungi</taxon>
        <taxon>Fungi incertae sedis</taxon>
        <taxon>Chytridiomycota</taxon>
        <taxon>Chytridiomycota incertae sedis</taxon>
        <taxon>Chytridiomycetes</taxon>
        <taxon>Spizellomycetales</taxon>
        <taxon>Powellomycetaceae</taxon>
        <taxon>Geranomyces</taxon>
    </lineage>
</organism>
<name>A0AAD5XNX5_9FUNG</name>
<dbReference type="InterPro" id="IPR022185">
    <property type="entry name" value="DUF3712"/>
</dbReference>
<dbReference type="InterPro" id="IPR046368">
    <property type="entry name" value="Tag1"/>
</dbReference>
<dbReference type="EMBL" id="JADGJQ010000017">
    <property type="protein sequence ID" value="KAJ3180218.1"/>
    <property type="molecule type" value="Genomic_DNA"/>
</dbReference>
<dbReference type="AlphaFoldDB" id="A0AAD5XNX5"/>
<accession>A0AAD5XNX5</accession>
<dbReference type="PANTHER" id="PTHR35895:SF1">
    <property type="entry name" value="LIPID-BINDING SERUM GLYCOPROTEIN C-TERMINAL DOMAIN-CONTAINING PROTEIN"/>
    <property type="match status" value="1"/>
</dbReference>
<dbReference type="PANTHER" id="PTHR35895">
    <property type="entry name" value="CHROMOSOME 16, WHOLE GENOME SHOTGUN SEQUENCE"/>
    <property type="match status" value="1"/>
</dbReference>
<dbReference type="Proteomes" id="UP001212152">
    <property type="component" value="Unassembled WGS sequence"/>
</dbReference>
<evidence type="ECO:0000313" key="2">
    <source>
        <dbReference type="Proteomes" id="UP001212152"/>
    </source>
</evidence>
<proteinExistence type="predicted"/>
<evidence type="ECO:0000313" key="1">
    <source>
        <dbReference type="EMBL" id="KAJ3180218.1"/>
    </source>
</evidence>
<sequence length="502" mass="53200">MTDPPPAPPLSSSSSAPVLRTPLSPVEMASALAASSGLPPWRAFLALFPYPPRLLFVPLLLSNLLVVRFIVRWLLPFVASKLVAASAIRISSASIGNPQQDTIDMAMKGDVSNAGPIHAVIRFNAPVKLAYEDPVSGETVVVGEADGMPCIDARGGRAELDAKVHVRITDPAAFGVFSRTMVQQTDFELVLVADDITVLVFGVVPIHHVTMRKTLAMKGLDGLRDIKILNAVATQGTTDYIRLSTTCEMRNPSDLTIAMGDVALDLFHEDLHRVGSVEMRGLVLQPGLNVIECSAKYAPGTPDQARSGRKLLGRYVTGEASDVRIRGSLAHSTPFIYLAPALASLNVAAVLPGETRKMIRRTQLVIDPFRLATLQSATRLELSNPMQAPVSILWMKGRVVCRGEVIGHLDEDLAAKNAVVVVPPQGTVTTGTMGMRLRVSSAAVAAIMAAGFAGGGGGGASPPTGGLTLFDVDVESTLGCRVGDYSVELDYRQEGVPVGLFG</sequence>
<reference evidence="1" key="1">
    <citation type="submission" date="2020-05" db="EMBL/GenBank/DDBJ databases">
        <title>Phylogenomic resolution of chytrid fungi.</title>
        <authorList>
            <person name="Stajich J.E."/>
            <person name="Amses K."/>
            <person name="Simmons R."/>
            <person name="Seto K."/>
            <person name="Myers J."/>
            <person name="Bonds A."/>
            <person name="Quandt C.A."/>
            <person name="Barry K."/>
            <person name="Liu P."/>
            <person name="Grigoriev I."/>
            <person name="Longcore J.E."/>
            <person name="James T.Y."/>
        </authorList>
    </citation>
    <scope>NUCLEOTIDE SEQUENCE</scope>
    <source>
        <strain evidence="1">JEL0379</strain>
    </source>
</reference>
<dbReference type="Pfam" id="PF12505">
    <property type="entry name" value="DUF3712"/>
    <property type="match status" value="1"/>
</dbReference>
<gene>
    <name evidence="1" type="ORF">HDU87_002095</name>
</gene>
<comment type="caution">
    <text evidence="1">The sequence shown here is derived from an EMBL/GenBank/DDBJ whole genome shotgun (WGS) entry which is preliminary data.</text>
</comment>
<protein>
    <submittedName>
        <fullName evidence="1">Uncharacterized protein</fullName>
    </submittedName>
</protein>